<dbReference type="GO" id="GO:0016829">
    <property type="term" value="F:lyase activity"/>
    <property type="evidence" value="ECO:0007669"/>
    <property type="project" value="UniProtKB-KW"/>
</dbReference>
<dbReference type="Proteomes" id="UP000366051">
    <property type="component" value="Chromosome"/>
</dbReference>
<name>A0A5Q2MYG7_9FIRM</name>
<keyword evidence="4" id="KW-1185">Reference proteome</keyword>
<evidence type="ECO:0000256" key="2">
    <source>
        <dbReference type="ARBA" id="ARBA00023239"/>
    </source>
</evidence>
<organism evidence="3 4">
    <name type="scientific">Heliorestis convoluta</name>
    <dbReference type="NCBI Taxonomy" id="356322"/>
    <lineage>
        <taxon>Bacteria</taxon>
        <taxon>Bacillati</taxon>
        <taxon>Bacillota</taxon>
        <taxon>Clostridia</taxon>
        <taxon>Eubacteriales</taxon>
        <taxon>Heliobacteriaceae</taxon>
        <taxon>Heliorestis</taxon>
    </lineage>
</organism>
<proteinExistence type="predicted"/>
<dbReference type="Pfam" id="PF01969">
    <property type="entry name" value="Ni_insertion"/>
    <property type="match status" value="1"/>
</dbReference>
<protein>
    <submittedName>
        <fullName evidence="3">Nickel pincer cofactor biosynthesis protein LarC</fullName>
    </submittedName>
</protein>
<dbReference type="PANTHER" id="PTHR36566">
    <property type="entry name" value="NICKEL INSERTION PROTEIN-RELATED"/>
    <property type="match status" value="1"/>
</dbReference>
<dbReference type="KEGG" id="hcv:FTV88_0844"/>
<dbReference type="OrthoDB" id="9765625at2"/>
<evidence type="ECO:0000313" key="4">
    <source>
        <dbReference type="Proteomes" id="UP000366051"/>
    </source>
</evidence>
<reference evidence="4" key="1">
    <citation type="submission" date="2019-11" db="EMBL/GenBank/DDBJ databases">
        <title>Genome sequence of Heliorestis convoluta strain HH, an alkaliphilic and minimalistic phototrophic bacterium from a soda lake in Egypt.</title>
        <authorList>
            <person name="Dewey E.D."/>
            <person name="Stokes L.M."/>
            <person name="Burchell B.M."/>
            <person name="Shaffer K.N."/>
            <person name="Huntington A.M."/>
            <person name="Baker J.M."/>
            <person name="Nadendla S."/>
            <person name="Giglio M.G."/>
            <person name="Touchman J.W."/>
            <person name="Blankenship R.E."/>
            <person name="Madigan M.T."/>
            <person name="Sattley W.M."/>
        </authorList>
    </citation>
    <scope>NUCLEOTIDE SEQUENCE [LARGE SCALE GENOMIC DNA]</scope>
    <source>
        <strain evidence="4">HH</strain>
    </source>
</reference>
<dbReference type="InterPro" id="IPR002822">
    <property type="entry name" value="Ni_insertion"/>
</dbReference>
<keyword evidence="2" id="KW-0456">Lyase</keyword>
<accession>A0A5Q2MYG7</accession>
<keyword evidence="1" id="KW-0533">Nickel</keyword>
<evidence type="ECO:0000313" key="3">
    <source>
        <dbReference type="EMBL" id="QGG47001.1"/>
    </source>
</evidence>
<evidence type="ECO:0000256" key="1">
    <source>
        <dbReference type="ARBA" id="ARBA00022596"/>
    </source>
</evidence>
<dbReference type="PANTHER" id="PTHR36566:SF1">
    <property type="entry name" value="PYRIDINIUM-3,5-BISTHIOCARBOXYLIC ACID MONONUCLEOTIDE NICKEL INSERTION PROTEIN"/>
    <property type="match status" value="1"/>
</dbReference>
<dbReference type="EMBL" id="CP045875">
    <property type="protein sequence ID" value="QGG47001.1"/>
    <property type="molecule type" value="Genomic_DNA"/>
</dbReference>
<sequence length="244" mass="26287">MERALIVDPVGGVAGDMWLAALVDLGVPWDDLVGVIGSLPISGYHLEHQQISARGIRSSQVKVLLEQKDQPHRHLHHIVKMIEDATIEDTVKKGAIAVFTRLAEAEARVHGTSVEKVHFHEVGAIDAIIDVVGTVWALQQLQIETIYVLPLPLGSGTVKCDHGIMPVPAPATAELVKDFPVIIGSGEGELVTPTGAALCTTLGKPLDADFSSWFIRSIGYGAGLRPSKKVPNVLRLMIVEKKRT</sequence>
<gene>
    <name evidence="3" type="ORF">FTV88_0844</name>
</gene>
<dbReference type="RefSeq" id="WP_153724472.1">
    <property type="nucleotide sequence ID" value="NZ_CP045875.1"/>
</dbReference>
<dbReference type="AlphaFoldDB" id="A0A5Q2MYG7"/>